<evidence type="ECO:0000256" key="4">
    <source>
        <dbReference type="ARBA" id="ARBA00022695"/>
    </source>
</evidence>
<reference evidence="12 13" key="1">
    <citation type="submission" date="2019-04" db="EMBL/GenBank/DDBJ databases">
        <title>Lacinutrix sp. nov., isolated from marine water.</title>
        <authorList>
            <person name="Kim W."/>
        </authorList>
    </citation>
    <scope>NUCLEOTIDE SEQUENCE [LARGE SCALE GENOMIC DNA]</scope>
    <source>
        <strain evidence="12 13">CAU 1491</strain>
    </source>
</reference>
<keyword evidence="13" id="KW-1185">Reference proteome</keyword>
<dbReference type="NCBIfam" id="TIGR02395">
    <property type="entry name" value="rpoN_sigma"/>
    <property type="match status" value="1"/>
</dbReference>
<evidence type="ECO:0000256" key="1">
    <source>
        <dbReference type="ARBA" id="ARBA00008798"/>
    </source>
</evidence>
<organism evidence="12 13">
    <name type="scientific">Pontimicrobium aquaticum</name>
    <dbReference type="NCBI Taxonomy" id="2565367"/>
    <lineage>
        <taxon>Bacteria</taxon>
        <taxon>Pseudomonadati</taxon>
        <taxon>Bacteroidota</taxon>
        <taxon>Flavobacteriia</taxon>
        <taxon>Flavobacteriales</taxon>
        <taxon>Flavobacteriaceae</taxon>
        <taxon>Pontimicrobium</taxon>
    </lineage>
</organism>
<accession>A0A4V5LQB9</accession>
<gene>
    <name evidence="12" type="primary">rpoN</name>
    <name evidence="12" type="ORF">E5167_09805</name>
</gene>
<evidence type="ECO:0000256" key="6">
    <source>
        <dbReference type="ARBA" id="ARBA00023082"/>
    </source>
</evidence>
<feature type="compositionally biased region" description="Acidic residues" evidence="9">
    <location>
        <begin position="54"/>
        <end position="68"/>
    </location>
</feature>
<dbReference type="InterPro" id="IPR038709">
    <property type="entry name" value="RpoN_core-bd_sf"/>
</dbReference>
<dbReference type="PANTHER" id="PTHR32248:SF4">
    <property type="entry name" value="RNA POLYMERASE SIGMA-54 FACTOR"/>
    <property type="match status" value="1"/>
</dbReference>
<keyword evidence="2" id="KW-0240">DNA-directed RNA polymerase</keyword>
<feature type="domain" description="RNA polymerase sigma factor 54 DNA-binding" evidence="10">
    <location>
        <begin position="325"/>
        <end position="482"/>
    </location>
</feature>
<dbReference type="Proteomes" id="UP000307657">
    <property type="component" value="Unassembled WGS sequence"/>
</dbReference>
<dbReference type="EMBL" id="SUPL01000005">
    <property type="protein sequence ID" value="TJY34599.1"/>
    <property type="molecule type" value="Genomic_DNA"/>
</dbReference>
<dbReference type="GO" id="GO:0006352">
    <property type="term" value="P:DNA-templated transcription initiation"/>
    <property type="evidence" value="ECO:0007669"/>
    <property type="project" value="InterPro"/>
</dbReference>
<proteinExistence type="inferred from homology"/>
<dbReference type="Pfam" id="PF04552">
    <property type="entry name" value="Sigma54_DBD"/>
    <property type="match status" value="1"/>
</dbReference>
<evidence type="ECO:0000256" key="9">
    <source>
        <dbReference type="SAM" id="MobiDB-lite"/>
    </source>
</evidence>
<feature type="region of interest" description="Disordered" evidence="9">
    <location>
        <begin position="41"/>
        <end position="86"/>
    </location>
</feature>
<evidence type="ECO:0000259" key="11">
    <source>
        <dbReference type="Pfam" id="PF04963"/>
    </source>
</evidence>
<dbReference type="Gene3D" id="1.10.10.1330">
    <property type="entry name" value="RNA polymerase sigma-54 factor, core-binding domain"/>
    <property type="match status" value="1"/>
</dbReference>
<protein>
    <submittedName>
        <fullName evidence="12">RNA polymerase factor sigma-54</fullName>
    </submittedName>
</protein>
<dbReference type="PRINTS" id="PR00045">
    <property type="entry name" value="SIGMA54FCT"/>
</dbReference>
<dbReference type="GO" id="GO:0016779">
    <property type="term" value="F:nucleotidyltransferase activity"/>
    <property type="evidence" value="ECO:0007669"/>
    <property type="project" value="UniProtKB-KW"/>
</dbReference>
<dbReference type="PIRSF" id="PIRSF000774">
    <property type="entry name" value="RpoN"/>
    <property type="match status" value="1"/>
</dbReference>
<evidence type="ECO:0000256" key="3">
    <source>
        <dbReference type="ARBA" id="ARBA00022679"/>
    </source>
</evidence>
<dbReference type="Pfam" id="PF00309">
    <property type="entry name" value="Sigma54_AID"/>
    <property type="match status" value="1"/>
</dbReference>
<evidence type="ECO:0000256" key="7">
    <source>
        <dbReference type="ARBA" id="ARBA00023125"/>
    </source>
</evidence>
<sequence length="484" mass="55941">MLKQYLQFKLSQKLSPQQIQLMKLIQLPTQAFEQRLKQELEENPALESGKDKTDEFDDNFDNSDDYNDNDSINAEDINVDEYLSDDEIPDYRMQANNYSADDDDKNVPYASGTSFTQHLKSQLNTFRLDEEEEQIAIFLVGSVDESGYIRRSLEDIMDDLAFTQNVYTTEDKIGKVLSIVQQLDPAGVGARDLQECLSIQLRRKTPTPNIELAQNIIDKAFEQFTKKHYKKLLQKFDITEEQLKDAIHEIERLNPKPGGSFAGNTRIVEHVVPDFTIKIVDGELELTLNGRNAPELHVSREYNNMLKGYKESKDKSKSQKDAVLFIKQKLDAAKWFIDAIRQRQQTLFITMSAIMHYQKEYFLTGDERKLKPMILKDIADEIDMDVSTVSRVANSKYVDTPYGTKLIKEFFSESMKNDQGEDVSTREIKKILETVIENEDKKKPLTDEKLATILKEKGYPIARRTVAKYREQLDISVARLRKQI</sequence>
<evidence type="ECO:0000256" key="8">
    <source>
        <dbReference type="ARBA" id="ARBA00023163"/>
    </source>
</evidence>
<evidence type="ECO:0000256" key="2">
    <source>
        <dbReference type="ARBA" id="ARBA00022478"/>
    </source>
</evidence>
<dbReference type="GO" id="GO:0000428">
    <property type="term" value="C:DNA-directed RNA polymerase complex"/>
    <property type="evidence" value="ECO:0007669"/>
    <property type="project" value="UniProtKB-KW"/>
</dbReference>
<dbReference type="RefSeq" id="WP_136843573.1">
    <property type="nucleotide sequence ID" value="NZ_SUPL01000005.1"/>
</dbReference>
<dbReference type="GO" id="GO:0016987">
    <property type="term" value="F:sigma factor activity"/>
    <property type="evidence" value="ECO:0007669"/>
    <property type="project" value="UniProtKB-KW"/>
</dbReference>
<keyword evidence="5" id="KW-0805">Transcription regulation</keyword>
<dbReference type="InterPro" id="IPR000394">
    <property type="entry name" value="RNA_pol_sigma_54"/>
</dbReference>
<comment type="caution">
    <text evidence="12">The sequence shown here is derived from an EMBL/GenBank/DDBJ whole genome shotgun (WGS) entry which is preliminary data.</text>
</comment>
<evidence type="ECO:0000313" key="12">
    <source>
        <dbReference type="EMBL" id="TJY34599.1"/>
    </source>
</evidence>
<dbReference type="InterPro" id="IPR007634">
    <property type="entry name" value="RNA_pol_sigma_54_DNA-bd"/>
</dbReference>
<dbReference type="Gene3D" id="1.10.10.60">
    <property type="entry name" value="Homeodomain-like"/>
    <property type="match status" value="1"/>
</dbReference>
<dbReference type="Pfam" id="PF04963">
    <property type="entry name" value="Sigma54_CBD"/>
    <property type="match status" value="1"/>
</dbReference>
<dbReference type="PANTHER" id="PTHR32248">
    <property type="entry name" value="RNA POLYMERASE SIGMA-54 FACTOR"/>
    <property type="match status" value="1"/>
</dbReference>
<keyword evidence="6" id="KW-0731">Sigma factor</keyword>
<name>A0A4V5LQB9_9FLAO</name>
<keyword evidence="4" id="KW-0548">Nucleotidyltransferase</keyword>
<keyword evidence="7" id="KW-0238">DNA-binding</keyword>
<evidence type="ECO:0000259" key="10">
    <source>
        <dbReference type="Pfam" id="PF04552"/>
    </source>
</evidence>
<comment type="similarity">
    <text evidence="1">Belongs to the sigma-54 factor family.</text>
</comment>
<keyword evidence="3" id="KW-0808">Transferase</keyword>
<keyword evidence="8" id="KW-0804">Transcription</keyword>
<evidence type="ECO:0000256" key="5">
    <source>
        <dbReference type="ARBA" id="ARBA00023015"/>
    </source>
</evidence>
<feature type="compositionally biased region" description="Acidic residues" evidence="9">
    <location>
        <begin position="77"/>
        <end position="86"/>
    </location>
</feature>
<evidence type="ECO:0000313" key="13">
    <source>
        <dbReference type="Proteomes" id="UP000307657"/>
    </source>
</evidence>
<dbReference type="AlphaFoldDB" id="A0A4V5LQB9"/>
<dbReference type="PROSITE" id="PS00718">
    <property type="entry name" value="SIGMA54_2"/>
    <property type="match status" value="1"/>
</dbReference>
<dbReference type="OrthoDB" id="9814402at2"/>
<feature type="domain" description="RNA polymerase sigma factor 54 core-binding" evidence="11">
    <location>
        <begin position="111"/>
        <end position="302"/>
    </location>
</feature>
<dbReference type="GO" id="GO:0003677">
    <property type="term" value="F:DNA binding"/>
    <property type="evidence" value="ECO:0007669"/>
    <property type="project" value="UniProtKB-KW"/>
</dbReference>
<dbReference type="PROSITE" id="PS50044">
    <property type="entry name" value="SIGMA54_3"/>
    <property type="match status" value="1"/>
</dbReference>
<dbReference type="InterPro" id="IPR007046">
    <property type="entry name" value="RNA_pol_sigma_54_core-bd"/>
</dbReference>
<dbReference type="GO" id="GO:0001216">
    <property type="term" value="F:DNA-binding transcription activator activity"/>
    <property type="evidence" value="ECO:0007669"/>
    <property type="project" value="InterPro"/>
</dbReference>